<evidence type="ECO:0000313" key="2">
    <source>
        <dbReference type="Proteomes" id="UP001187192"/>
    </source>
</evidence>
<evidence type="ECO:0000313" key="1">
    <source>
        <dbReference type="EMBL" id="GMN49464.1"/>
    </source>
</evidence>
<gene>
    <name evidence="1" type="ORF">TIFTF001_018630</name>
</gene>
<name>A0AA88DJ93_FICCA</name>
<dbReference type="CDD" id="cd00303">
    <property type="entry name" value="retropepsin_like"/>
    <property type="match status" value="1"/>
</dbReference>
<dbReference type="AlphaFoldDB" id="A0AA88DJ93"/>
<dbReference type="PANTHER" id="PTHR33240:SF15">
    <property type="entry name" value="GAG-PRO-LIKE PROTEIN"/>
    <property type="match status" value="1"/>
</dbReference>
<reference evidence="1" key="1">
    <citation type="submission" date="2023-07" db="EMBL/GenBank/DDBJ databases">
        <title>draft genome sequence of fig (Ficus carica).</title>
        <authorList>
            <person name="Takahashi T."/>
            <person name="Nishimura K."/>
        </authorList>
    </citation>
    <scope>NUCLEOTIDE SEQUENCE</scope>
</reference>
<dbReference type="InterPro" id="IPR021109">
    <property type="entry name" value="Peptidase_aspartic_dom_sf"/>
</dbReference>
<keyword evidence="2" id="KW-1185">Reference proteome</keyword>
<accession>A0AA88DJ93</accession>
<dbReference type="PANTHER" id="PTHR33240">
    <property type="entry name" value="OS08G0508500 PROTEIN"/>
    <property type="match status" value="1"/>
</dbReference>
<proteinExistence type="predicted"/>
<dbReference type="Proteomes" id="UP001187192">
    <property type="component" value="Unassembled WGS sequence"/>
</dbReference>
<organism evidence="1 2">
    <name type="scientific">Ficus carica</name>
    <name type="common">Common fig</name>
    <dbReference type="NCBI Taxonomy" id="3494"/>
    <lineage>
        <taxon>Eukaryota</taxon>
        <taxon>Viridiplantae</taxon>
        <taxon>Streptophyta</taxon>
        <taxon>Embryophyta</taxon>
        <taxon>Tracheophyta</taxon>
        <taxon>Spermatophyta</taxon>
        <taxon>Magnoliopsida</taxon>
        <taxon>eudicotyledons</taxon>
        <taxon>Gunneridae</taxon>
        <taxon>Pentapetalae</taxon>
        <taxon>rosids</taxon>
        <taxon>fabids</taxon>
        <taxon>Rosales</taxon>
        <taxon>Moraceae</taxon>
        <taxon>Ficeae</taxon>
        <taxon>Ficus</taxon>
    </lineage>
</organism>
<comment type="caution">
    <text evidence="1">The sequence shown here is derived from an EMBL/GenBank/DDBJ whole genome shotgun (WGS) entry which is preliminary data.</text>
</comment>
<dbReference type="Gene3D" id="2.40.70.10">
    <property type="entry name" value="Acid Proteases"/>
    <property type="match status" value="1"/>
</dbReference>
<sequence length="352" mass="38621">MAEHITKVCRQDSIPITFTDDGADKLLHPNKAALVGDIQIADNVVRCVLIDNGSSADFLFMDAFTKLKIDGAVLTPAQTPLYLFASECVRAAGTIRLPITVGDGPGKATWMMEFLVVNRSSVYNIILGRPTLIALKAVVSTYHLAMKFPIPNGVEIFRGNQKRARICDMEAMNKILYSDKARTWMYPIIDYLTISRLSEDRKEARKVRNTSVGSAPNVMDCSRSQKLPDQARIDSLTWTGQFSGTRGMPTTSSVSTSSPSIVEKPWAPALGYRPELDLGFISKNKPKPTIRGSRAGPPMQSALADPKLLRFSDHIEENSGSCIVYRPELDLEVISKNKPKPTTVSTQAGSSV</sequence>
<protein>
    <submittedName>
        <fullName evidence="1">Uncharacterized protein</fullName>
    </submittedName>
</protein>
<dbReference type="EMBL" id="BTGU01000031">
    <property type="protein sequence ID" value="GMN49464.1"/>
    <property type="molecule type" value="Genomic_DNA"/>
</dbReference>